<reference evidence="8 9" key="1">
    <citation type="submission" date="2022-10" db="EMBL/GenBank/DDBJ databases">
        <title>Identification of biosynthetic pathway for the production of the potent trypsin inhibitor radiosumin.</title>
        <authorList>
            <person name="Fewer D.P."/>
            <person name="Delbaje E."/>
            <person name="Ouyang X."/>
            <person name="Agostino P.D."/>
            <person name="Wahlsten M."/>
            <person name="Jokela J."/>
            <person name="Permi P."/>
            <person name="Haapaniemi E."/>
            <person name="Koistinen H."/>
        </authorList>
    </citation>
    <scope>NUCLEOTIDE SEQUENCE [LARGE SCALE GENOMIC DNA]</scope>
    <source>
        <strain evidence="8 9">NIES-515</strain>
    </source>
</reference>
<feature type="transmembrane region" description="Helical" evidence="7">
    <location>
        <begin position="217"/>
        <end position="239"/>
    </location>
</feature>
<keyword evidence="5 7" id="KW-1133">Transmembrane helix</keyword>
<evidence type="ECO:0000256" key="7">
    <source>
        <dbReference type="SAM" id="Phobius"/>
    </source>
</evidence>
<dbReference type="PANTHER" id="PTHR43266">
    <property type="entry name" value="MACROLIDE-EFFLUX PROTEIN"/>
    <property type="match status" value="1"/>
</dbReference>
<keyword evidence="3" id="KW-1003">Cell membrane</keyword>
<feature type="transmembrane region" description="Helical" evidence="7">
    <location>
        <begin position="346"/>
        <end position="365"/>
    </location>
</feature>
<feature type="transmembrane region" description="Helical" evidence="7">
    <location>
        <begin position="96"/>
        <end position="117"/>
    </location>
</feature>
<feature type="transmembrane region" description="Helical" evidence="7">
    <location>
        <begin position="278"/>
        <end position="298"/>
    </location>
</feature>
<gene>
    <name evidence="8" type="ORF">OGM63_00095</name>
</gene>
<keyword evidence="2" id="KW-0813">Transport</keyword>
<dbReference type="Gene3D" id="1.20.1250.20">
    <property type="entry name" value="MFS general substrate transporter like domains"/>
    <property type="match status" value="1"/>
</dbReference>
<dbReference type="CDD" id="cd06173">
    <property type="entry name" value="MFS_MefA_like"/>
    <property type="match status" value="1"/>
</dbReference>
<dbReference type="PANTHER" id="PTHR43266:SF2">
    <property type="entry name" value="MAJOR FACILITATOR SUPERFAMILY (MFS) PROFILE DOMAIN-CONTAINING PROTEIN"/>
    <property type="match status" value="1"/>
</dbReference>
<keyword evidence="9" id="KW-1185">Reference proteome</keyword>
<dbReference type="SUPFAM" id="SSF103473">
    <property type="entry name" value="MFS general substrate transporter"/>
    <property type="match status" value="1"/>
</dbReference>
<organism evidence="8 9">
    <name type="scientific">Plectonema radiosum NIES-515</name>
    <dbReference type="NCBI Taxonomy" id="2986073"/>
    <lineage>
        <taxon>Bacteria</taxon>
        <taxon>Bacillati</taxon>
        <taxon>Cyanobacteriota</taxon>
        <taxon>Cyanophyceae</taxon>
        <taxon>Oscillatoriophycideae</taxon>
        <taxon>Oscillatoriales</taxon>
        <taxon>Microcoleaceae</taxon>
        <taxon>Plectonema</taxon>
    </lineage>
</organism>
<comment type="caution">
    <text evidence="8">The sequence shown here is derived from an EMBL/GenBank/DDBJ whole genome shotgun (WGS) entry which is preliminary data.</text>
</comment>
<evidence type="ECO:0000256" key="5">
    <source>
        <dbReference type="ARBA" id="ARBA00022989"/>
    </source>
</evidence>
<evidence type="ECO:0000256" key="4">
    <source>
        <dbReference type="ARBA" id="ARBA00022692"/>
    </source>
</evidence>
<feature type="transmembrane region" description="Helical" evidence="7">
    <location>
        <begin position="304"/>
        <end position="325"/>
    </location>
</feature>
<feature type="transmembrane region" description="Helical" evidence="7">
    <location>
        <begin position="166"/>
        <end position="188"/>
    </location>
</feature>
<comment type="subcellular location">
    <subcellularLocation>
        <location evidence="1">Cell membrane</location>
        <topology evidence="1">Multi-pass membrane protein</topology>
    </subcellularLocation>
</comment>
<dbReference type="InterPro" id="IPR011701">
    <property type="entry name" value="MFS"/>
</dbReference>
<dbReference type="Pfam" id="PF07690">
    <property type="entry name" value="MFS_1"/>
    <property type="match status" value="1"/>
</dbReference>
<name>A0ABT3AS44_9CYAN</name>
<proteinExistence type="predicted"/>
<feature type="transmembrane region" description="Helical" evidence="7">
    <location>
        <begin position="12"/>
        <end position="32"/>
    </location>
</feature>
<evidence type="ECO:0000256" key="3">
    <source>
        <dbReference type="ARBA" id="ARBA00022475"/>
    </source>
</evidence>
<dbReference type="EMBL" id="JAOWRF010000001">
    <property type="protein sequence ID" value="MCV3211940.1"/>
    <property type="molecule type" value="Genomic_DNA"/>
</dbReference>
<accession>A0ABT3AS44</accession>
<keyword evidence="6 7" id="KW-0472">Membrane</keyword>
<feature type="transmembrane region" description="Helical" evidence="7">
    <location>
        <begin position="38"/>
        <end position="59"/>
    </location>
</feature>
<evidence type="ECO:0000256" key="6">
    <source>
        <dbReference type="ARBA" id="ARBA00023136"/>
    </source>
</evidence>
<dbReference type="RefSeq" id="WP_263743459.1">
    <property type="nucleotide sequence ID" value="NZ_JAOWRF010000001.1"/>
</dbReference>
<evidence type="ECO:0000256" key="1">
    <source>
        <dbReference type="ARBA" id="ARBA00004651"/>
    </source>
</evidence>
<feature type="transmembrane region" description="Helical" evidence="7">
    <location>
        <begin position="251"/>
        <end position="271"/>
    </location>
</feature>
<evidence type="ECO:0000313" key="9">
    <source>
        <dbReference type="Proteomes" id="UP001526143"/>
    </source>
</evidence>
<evidence type="ECO:0000313" key="8">
    <source>
        <dbReference type="EMBL" id="MCV3211940.1"/>
    </source>
</evidence>
<sequence>MTNLKIIQFLVSRFCSALGDQFLLFAVPLIIYKSTQNVSLVGLAFFIEWTPRVLSLPIAGAFSDRLGGKKVYLLADFVRMTICLLGFLLIKLFPDNIFVIVSLVMSICAFFYAQAFIAMESTVPKLVSKADLPKAQSILQGIDQTSAILGPALAAMLALYLKNQEFLLVAAGVFALGFLGVLLLGSALKVQIVKPSQKQIWRDIVQGAKVLLDYPNLLTLTALSILVNLIIGIALATGAPLITGTFNKPDSYFAILNTTAGVLGVVSFLLMPKLTKHFSVFSLGITAYLAVLCGGMLMGLANNFYLFVLGYALASGSTGLFNVYIRTERVQWIPSHHLGKTIGLIVLLNQLSLPLAGILVALGSGRLGTKSLFILSSLVAAAYIAWIYKRLKAQSKTNRPVSINQKLRTPPRI</sequence>
<feature type="transmembrane region" description="Helical" evidence="7">
    <location>
        <begin position="371"/>
        <end position="388"/>
    </location>
</feature>
<protein>
    <submittedName>
        <fullName evidence="8">MFS transporter</fullName>
    </submittedName>
</protein>
<dbReference type="InterPro" id="IPR036259">
    <property type="entry name" value="MFS_trans_sf"/>
</dbReference>
<keyword evidence="4 7" id="KW-0812">Transmembrane</keyword>
<evidence type="ECO:0000256" key="2">
    <source>
        <dbReference type="ARBA" id="ARBA00022448"/>
    </source>
</evidence>
<dbReference type="Proteomes" id="UP001526143">
    <property type="component" value="Unassembled WGS sequence"/>
</dbReference>
<feature type="transmembrane region" description="Helical" evidence="7">
    <location>
        <begin position="71"/>
        <end position="90"/>
    </location>
</feature>